<evidence type="ECO:0000313" key="12">
    <source>
        <dbReference type="EMBL" id="MYZ52189.1"/>
    </source>
</evidence>
<keyword evidence="6 12" id="KW-0695">RNA-directed DNA polymerase</keyword>
<dbReference type="EC" id="2.7.7.49" evidence="1"/>
<keyword evidence="5" id="KW-0460">Magnesium</keyword>
<proteinExistence type="inferred from homology"/>
<dbReference type="InterPro" id="IPR000477">
    <property type="entry name" value="RT_dom"/>
</dbReference>
<keyword evidence="4" id="KW-0479">Metal-binding</keyword>
<sequence>MSMAMRQMPGEPGRVGVAQGEAARDPISDEACGPPSEHPGTGSAMPKAGTGGLLEAALTRQNLQAAWKRVKANKGAAGVDGLDIEQTADLLRTNWTEIRHELLQGRYRPSPVRKVMIPKPNGSQRELGIPTVLDRLIQQALLQVLQPLIDPTFSEHSYGFRPGRRAHDAVKAARSYVQSGKRVVVDVDLEKFFDRVNHDILIDRLKRRINDAGVIRLVRAYLNAGIMDGGVVVERHRGTPQGGPLSPLLANVLLDEVDKALEARGYSFARYADDCNVYVGSRKAGERVMALLRTLYAKLRLQINEAKSAVASAFGRKFLGYALWVAKGREVKCKVADKPLQNFKVRIRQLTRRSGGRSMSEVVEKLRPYLLGWKAYFGLSQTPRVWRELDEWLRHRLRAIQLRHWKRSGTIYRELKVLGAREDVARQVAGNCRRWWRNSGLLLNSVLTLAYFDRLGVPRLS</sequence>
<dbReference type="GO" id="GO:0046872">
    <property type="term" value="F:metal ion binding"/>
    <property type="evidence" value="ECO:0007669"/>
    <property type="project" value="UniProtKB-KW"/>
</dbReference>
<evidence type="ECO:0000256" key="4">
    <source>
        <dbReference type="ARBA" id="ARBA00022723"/>
    </source>
</evidence>
<evidence type="ECO:0000256" key="2">
    <source>
        <dbReference type="ARBA" id="ARBA00022679"/>
    </source>
</evidence>
<organism evidence="12 15">
    <name type="scientific">Malikia spinosa</name>
    <dbReference type="NCBI Taxonomy" id="86180"/>
    <lineage>
        <taxon>Bacteria</taxon>
        <taxon>Pseudomonadati</taxon>
        <taxon>Pseudomonadota</taxon>
        <taxon>Betaproteobacteria</taxon>
        <taxon>Burkholderiales</taxon>
        <taxon>Comamonadaceae</taxon>
        <taxon>Malikia</taxon>
    </lineage>
</organism>
<evidence type="ECO:0000256" key="5">
    <source>
        <dbReference type="ARBA" id="ARBA00022842"/>
    </source>
</evidence>
<evidence type="ECO:0000313" key="15">
    <source>
        <dbReference type="Proteomes" id="UP000481947"/>
    </source>
</evidence>
<dbReference type="Proteomes" id="UP000481947">
    <property type="component" value="Unassembled WGS sequence"/>
</dbReference>
<dbReference type="PANTHER" id="PTHR34047:SF8">
    <property type="entry name" value="PROTEIN YKFC"/>
    <property type="match status" value="1"/>
</dbReference>
<comment type="catalytic activity">
    <reaction evidence="9">
        <text>DNA(n) + a 2'-deoxyribonucleoside 5'-triphosphate = DNA(n+1) + diphosphate</text>
        <dbReference type="Rhea" id="RHEA:22508"/>
        <dbReference type="Rhea" id="RHEA-COMP:17339"/>
        <dbReference type="Rhea" id="RHEA-COMP:17340"/>
        <dbReference type="ChEBI" id="CHEBI:33019"/>
        <dbReference type="ChEBI" id="CHEBI:61560"/>
        <dbReference type="ChEBI" id="CHEBI:173112"/>
        <dbReference type="EC" id="2.7.7.49"/>
    </reaction>
</comment>
<dbReference type="AlphaFoldDB" id="A0A7C9IXA4"/>
<dbReference type="EMBL" id="VYSB01000010">
    <property type="protein sequence ID" value="MYZ52526.1"/>
    <property type="molecule type" value="Genomic_DNA"/>
</dbReference>
<dbReference type="InterPro" id="IPR043502">
    <property type="entry name" value="DNA/RNA_pol_sf"/>
</dbReference>
<dbReference type="InterPro" id="IPR013597">
    <property type="entry name" value="Mat_intron_G2"/>
</dbReference>
<dbReference type="Pfam" id="PF00078">
    <property type="entry name" value="RVT_1"/>
    <property type="match status" value="1"/>
</dbReference>
<evidence type="ECO:0000313" key="13">
    <source>
        <dbReference type="EMBL" id="MYZ52526.1"/>
    </source>
</evidence>
<dbReference type="PANTHER" id="PTHR34047">
    <property type="entry name" value="NUCLEAR INTRON MATURASE 1, MITOCHONDRIAL-RELATED"/>
    <property type="match status" value="1"/>
</dbReference>
<dbReference type="Pfam" id="PF08388">
    <property type="entry name" value="GIIM"/>
    <property type="match status" value="1"/>
</dbReference>
<evidence type="ECO:0000256" key="8">
    <source>
        <dbReference type="ARBA" id="ARBA00034120"/>
    </source>
</evidence>
<name>A0A7C9IXA4_9BURK</name>
<evidence type="ECO:0000259" key="11">
    <source>
        <dbReference type="PROSITE" id="PS50878"/>
    </source>
</evidence>
<reference evidence="12 15" key="1">
    <citation type="submission" date="2019-09" db="EMBL/GenBank/DDBJ databases">
        <title>Identification of Malikia spinosa a prominent benzene-, toluene-, and ethylbenzene-degrading bacterium: enrichment, isolation and whole genome sequencing.</title>
        <authorList>
            <person name="Tancsics A."/>
            <person name="Revesz F."/>
            <person name="Kriszt B."/>
        </authorList>
    </citation>
    <scope>NUCLEOTIDE SEQUENCE [LARGE SCALE GENOMIC DNA]</scope>
    <source>
        <strain evidence="12 15">AB6</strain>
    </source>
</reference>
<comment type="caution">
    <text evidence="12">The sequence shown here is derived from an EMBL/GenBank/DDBJ whole genome shotgun (WGS) entry which is preliminary data.</text>
</comment>
<evidence type="ECO:0000313" key="14">
    <source>
        <dbReference type="EMBL" id="MYZ53065.1"/>
    </source>
</evidence>
<feature type="domain" description="Reverse transcriptase" evidence="11">
    <location>
        <begin position="98"/>
        <end position="323"/>
    </location>
</feature>
<evidence type="ECO:0000256" key="7">
    <source>
        <dbReference type="ARBA" id="ARBA00023118"/>
    </source>
</evidence>
<accession>A0A7C9IXA4</accession>
<feature type="region of interest" description="Disordered" evidence="10">
    <location>
        <begin position="1"/>
        <end position="49"/>
    </location>
</feature>
<evidence type="ECO:0000256" key="9">
    <source>
        <dbReference type="ARBA" id="ARBA00048173"/>
    </source>
</evidence>
<comment type="similarity">
    <text evidence="8">Belongs to the bacterial reverse transcriptase family.</text>
</comment>
<dbReference type="PROSITE" id="PS50878">
    <property type="entry name" value="RT_POL"/>
    <property type="match status" value="1"/>
</dbReference>
<dbReference type="InterPro" id="IPR000123">
    <property type="entry name" value="Reverse_transcriptase_msDNA"/>
</dbReference>
<dbReference type="EMBL" id="VYSB01000007">
    <property type="protein sequence ID" value="MYZ52189.1"/>
    <property type="molecule type" value="Genomic_DNA"/>
</dbReference>
<dbReference type="GO" id="GO:0003723">
    <property type="term" value="F:RNA binding"/>
    <property type="evidence" value="ECO:0007669"/>
    <property type="project" value="InterPro"/>
</dbReference>
<dbReference type="SUPFAM" id="SSF56672">
    <property type="entry name" value="DNA/RNA polymerases"/>
    <property type="match status" value="1"/>
</dbReference>
<dbReference type="InterPro" id="IPR030931">
    <property type="entry name" value="Group_II_RT_mat"/>
</dbReference>
<dbReference type="InterPro" id="IPR051083">
    <property type="entry name" value="GrpII_Intron_Splice-Mob/Def"/>
</dbReference>
<dbReference type="EMBL" id="VYSB01000015">
    <property type="protein sequence ID" value="MYZ53065.1"/>
    <property type="molecule type" value="Genomic_DNA"/>
</dbReference>
<dbReference type="PRINTS" id="PR00866">
    <property type="entry name" value="RNADNAPOLMS"/>
</dbReference>
<keyword evidence="7" id="KW-0051">Antiviral defense</keyword>
<keyword evidence="2 12" id="KW-0808">Transferase</keyword>
<evidence type="ECO:0000256" key="10">
    <source>
        <dbReference type="SAM" id="MobiDB-lite"/>
    </source>
</evidence>
<dbReference type="NCBIfam" id="TIGR04416">
    <property type="entry name" value="group_II_RT_mat"/>
    <property type="match status" value="1"/>
</dbReference>
<dbReference type="RefSeq" id="WP_161125079.1">
    <property type="nucleotide sequence ID" value="NZ_DAIPCI010000026.1"/>
</dbReference>
<dbReference type="GO" id="GO:0003964">
    <property type="term" value="F:RNA-directed DNA polymerase activity"/>
    <property type="evidence" value="ECO:0007669"/>
    <property type="project" value="UniProtKB-KW"/>
</dbReference>
<evidence type="ECO:0000256" key="1">
    <source>
        <dbReference type="ARBA" id="ARBA00012493"/>
    </source>
</evidence>
<gene>
    <name evidence="12" type="primary">ltrA</name>
    <name evidence="12" type="ORF">F5985_08575</name>
    <name evidence="13" type="ORF">F5985_10345</name>
    <name evidence="14" type="ORF">F5985_13245</name>
</gene>
<dbReference type="CDD" id="cd01651">
    <property type="entry name" value="RT_G2_intron"/>
    <property type="match status" value="1"/>
</dbReference>
<protein>
    <recommendedName>
        <fullName evidence="1">RNA-directed DNA polymerase</fullName>
        <ecNumber evidence="1">2.7.7.49</ecNumber>
    </recommendedName>
</protein>
<evidence type="ECO:0000256" key="6">
    <source>
        <dbReference type="ARBA" id="ARBA00022918"/>
    </source>
</evidence>
<dbReference type="GO" id="GO:0051607">
    <property type="term" value="P:defense response to virus"/>
    <property type="evidence" value="ECO:0007669"/>
    <property type="project" value="UniProtKB-KW"/>
</dbReference>
<keyword evidence="3 12" id="KW-0548">Nucleotidyltransferase</keyword>
<evidence type="ECO:0000256" key="3">
    <source>
        <dbReference type="ARBA" id="ARBA00022695"/>
    </source>
</evidence>